<dbReference type="EMBL" id="BOQN01000064">
    <property type="protein sequence ID" value="GIM93153.1"/>
    <property type="molecule type" value="Genomic_DNA"/>
</dbReference>
<reference evidence="2 3" key="1">
    <citation type="submission" date="2021-03" db="EMBL/GenBank/DDBJ databases">
        <title>Whole genome shotgun sequence of Actinoplanes toevensis NBRC 105298.</title>
        <authorList>
            <person name="Komaki H."/>
            <person name="Tamura T."/>
        </authorList>
    </citation>
    <scope>NUCLEOTIDE SEQUENCE [LARGE SCALE GENOMIC DNA]</scope>
    <source>
        <strain evidence="2 3">NBRC 105298</strain>
    </source>
</reference>
<name>A0A919W6K6_9ACTN</name>
<protein>
    <recommendedName>
        <fullName evidence="1">Metallo-beta-lactamase domain-containing protein</fullName>
    </recommendedName>
</protein>
<sequence length="187" mass="20173">MPDWGPVVRRLPDVTVASTLTLHVGEREVELMHPGPAHTTGDLIAWLPAERVLFSGDLVFAGLTPLVFMGSVTGALRAIDWLAGLEPAVVVPGHGPVLTGDDIGRVFDEHRRYYRLVQRIADEGRGLSPLDAARQAELGEFAGWADAERLVLNLHRAYADRAGTDIDLIAAFTDATTWLGGPMSTSV</sequence>
<accession>A0A919W6K6</accession>
<dbReference type="PANTHER" id="PTHR42951">
    <property type="entry name" value="METALLO-BETA-LACTAMASE DOMAIN-CONTAINING"/>
    <property type="match status" value="1"/>
</dbReference>
<dbReference type="Proteomes" id="UP000677082">
    <property type="component" value="Unassembled WGS sequence"/>
</dbReference>
<keyword evidence="3" id="KW-1185">Reference proteome</keyword>
<proteinExistence type="predicted"/>
<dbReference type="AlphaFoldDB" id="A0A919W6K6"/>
<feature type="domain" description="Metallo-beta-lactamase" evidence="1">
    <location>
        <begin position="7"/>
        <end position="94"/>
    </location>
</feature>
<dbReference type="InterPro" id="IPR036866">
    <property type="entry name" value="RibonucZ/Hydroxyglut_hydro"/>
</dbReference>
<evidence type="ECO:0000313" key="2">
    <source>
        <dbReference type="EMBL" id="GIM93153.1"/>
    </source>
</evidence>
<evidence type="ECO:0000259" key="1">
    <source>
        <dbReference type="Pfam" id="PF00753"/>
    </source>
</evidence>
<dbReference type="SUPFAM" id="SSF56281">
    <property type="entry name" value="Metallo-hydrolase/oxidoreductase"/>
    <property type="match status" value="1"/>
</dbReference>
<comment type="caution">
    <text evidence="2">The sequence shown here is derived from an EMBL/GenBank/DDBJ whole genome shotgun (WGS) entry which is preliminary data.</text>
</comment>
<dbReference type="InterPro" id="IPR050855">
    <property type="entry name" value="NDM-1-like"/>
</dbReference>
<dbReference type="PANTHER" id="PTHR42951:SF4">
    <property type="entry name" value="ACYL-COENZYME A THIOESTERASE MBLAC2"/>
    <property type="match status" value="1"/>
</dbReference>
<dbReference type="Pfam" id="PF00753">
    <property type="entry name" value="Lactamase_B"/>
    <property type="match status" value="1"/>
</dbReference>
<organism evidence="2 3">
    <name type="scientific">Paractinoplanes toevensis</name>
    <dbReference type="NCBI Taxonomy" id="571911"/>
    <lineage>
        <taxon>Bacteria</taxon>
        <taxon>Bacillati</taxon>
        <taxon>Actinomycetota</taxon>
        <taxon>Actinomycetes</taxon>
        <taxon>Micromonosporales</taxon>
        <taxon>Micromonosporaceae</taxon>
        <taxon>Paractinoplanes</taxon>
    </lineage>
</organism>
<dbReference type="Gene3D" id="3.60.15.10">
    <property type="entry name" value="Ribonuclease Z/Hydroxyacylglutathione hydrolase-like"/>
    <property type="match status" value="1"/>
</dbReference>
<gene>
    <name evidence="2" type="ORF">Ato02nite_049460</name>
</gene>
<dbReference type="InterPro" id="IPR001279">
    <property type="entry name" value="Metallo-B-lactamas"/>
</dbReference>
<evidence type="ECO:0000313" key="3">
    <source>
        <dbReference type="Proteomes" id="UP000677082"/>
    </source>
</evidence>